<sequence length="427" mass="48304">MDISRPRGTRDFLFAEMRNRKEVENVLRRTFETYGYHEIKTPIFEDLKLFTVKSGEEVVNQIYHFTDKGGRELALRPELTAPVARLYMNEMQREPKPIKMYYFGSCFRYERPQAGRFRQFWQFGCELIGGRSPLAEAEVITLAAESLRRLGLEGFEVHVGHLGILRGILGRENIGDELQDRIMGIIDKGDVDELESCLDGVEISPESRDLLMNLIGTHGGPEVLNDVRGLLEGYPESLSALDEFAELVDTLEHFGLEDYHVNLGIARGLDYYTGAVFEIYVPRLGAQRQICGGGTYNLVETFGGERVESTGFAFGFDRLMNALEMDEGDMRMVDVFVIPIHESTLPEAIRITQEIRSVGIAADMDLAGRKLRKALSHADHIGARFVVLTGERDLHEGKVTLRDMEDASQEAVDRTEIVDRLKKICCE</sequence>
<dbReference type="Gene3D" id="3.30.930.10">
    <property type="entry name" value="Bira Bifunctional Protein, Domain 2"/>
    <property type="match status" value="1"/>
</dbReference>
<feature type="binding site" evidence="11">
    <location>
        <position position="122"/>
    </location>
    <ligand>
        <name>L-histidine</name>
        <dbReference type="ChEBI" id="CHEBI:57595"/>
    </ligand>
</feature>
<dbReference type="InterPro" id="IPR006195">
    <property type="entry name" value="aa-tRNA-synth_II"/>
</dbReference>
<evidence type="ECO:0000256" key="8">
    <source>
        <dbReference type="ARBA" id="ARBA00023146"/>
    </source>
</evidence>
<organism evidence="13 14">
    <name type="scientific">Methanothermobacter marburgensis (strain ATCC BAA-927 / DSM 2133 / JCM 14651 / NBRC 100331 / OCM 82 / Marburg)</name>
    <name type="common">Methanobacterium thermoautotrophicum</name>
    <dbReference type="NCBI Taxonomy" id="79929"/>
    <lineage>
        <taxon>Archaea</taxon>
        <taxon>Methanobacteriati</taxon>
        <taxon>Methanobacteriota</taxon>
        <taxon>Methanomada group</taxon>
        <taxon>Methanobacteria</taxon>
        <taxon>Methanobacteriales</taxon>
        <taxon>Methanobacteriaceae</taxon>
        <taxon>Methanothermobacter</taxon>
    </lineage>
</organism>
<dbReference type="Proteomes" id="UP000000345">
    <property type="component" value="Chromosome"/>
</dbReference>
<dbReference type="NCBIfam" id="TIGR00442">
    <property type="entry name" value="hisS"/>
    <property type="match status" value="1"/>
</dbReference>
<keyword evidence="5 10" id="KW-0547">Nucleotide-binding</keyword>
<dbReference type="SUPFAM" id="SSF55681">
    <property type="entry name" value="Class II aaRS and biotin synthetases"/>
    <property type="match status" value="1"/>
</dbReference>
<evidence type="ECO:0000256" key="7">
    <source>
        <dbReference type="ARBA" id="ARBA00022917"/>
    </source>
</evidence>
<dbReference type="Pfam" id="PF13393">
    <property type="entry name" value="tRNA-synt_His"/>
    <property type="match status" value="1"/>
</dbReference>
<evidence type="ECO:0000256" key="4">
    <source>
        <dbReference type="ARBA" id="ARBA00022598"/>
    </source>
</evidence>
<dbReference type="GeneID" id="9704402"/>
<dbReference type="PANTHER" id="PTHR43707:SF1">
    <property type="entry name" value="HISTIDINE--TRNA LIGASE, MITOCHONDRIAL-RELATED"/>
    <property type="match status" value="1"/>
</dbReference>
<dbReference type="InterPro" id="IPR015807">
    <property type="entry name" value="His-tRNA-ligase"/>
</dbReference>
<dbReference type="PATRIC" id="fig|79929.8.peg.679"/>
<dbReference type="GeneID" id="77399474"/>
<keyword evidence="8 10" id="KW-0030">Aminoacyl-tRNA synthetase</keyword>
<dbReference type="InterPro" id="IPR036621">
    <property type="entry name" value="Anticodon-bd_dom_sf"/>
</dbReference>
<evidence type="ECO:0000259" key="12">
    <source>
        <dbReference type="PROSITE" id="PS50862"/>
    </source>
</evidence>
<dbReference type="GO" id="GO:0005524">
    <property type="term" value="F:ATP binding"/>
    <property type="evidence" value="ECO:0007669"/>
    <property type="project" value="UniProtKB-UniRule"/>
</dbReference>
<name>D9PVP1_METTM</name>
<protein>
    <recommendedName>
        <fullName evidence="10">Histidine--tRNA ligase</fullName>
        <ecNumber evidence="10">6.1.1.21</ecNumber>
    </recommendedName>
    <alternativeName>
        <fullName evidence="10">Histidyl-tRNA synthetase</fullName>
        <shortName evidence="10">HisRS</shortName>
    </alternativeName>
</protein>
<keyword evidence="6 10" id="KW-0067">ATP-binding</keyword>
<keyword evidence="7 10" id="KW-0648">Protein biosynthesis</keyword>
<feature type="binding site" evidence="11">
    <location>
        <position position="126"/>
    </location>
    <ligand>
        <name>L-histidine</name>
        <dbReference type="ChEBI" id="CHEBI:57595"/>
    </ligand>
</feature>
<dbReference type="PROSITE" id="PS50862">
    <property type="entry name" value="AA_TRNA_LIGASE_II"/>
    <property type="match status" value="1"/>
</dbReference>
<comment type="subcellular location">
    <subcellularLocation>
        <location evidence="1 10">Cytoplasm</location>
    </subcellularLocation>
</comment>
<dbReference type="HAMAP" id="MF_00125">
    <property type="entry name" value="HisZ"/>
    <property type="match status" value="1"/>
</dbReference>
<keyword evidence="4 10" id="KW-0436">Ligase</keyword>
<dbReference type="RefSeq" id="WP_013295513.1">
    <property type="nucleotide sequence ID" value="NC_014408.1"/>
</dbReference>
<dbReference type="InterPro" id="IPR004517">
    <property type="entry name" value="HisZ"/>
</dbReference>
<accession>D9PVP1</accession>
<dbReference type="Pfam" id="PF03129">
    <property type="entry name" value="HGTP_anticodon"/>
    <property type="match status" value="1"/>
</dbReference>
<dbReference type="HOGENOM" id="CLU_025113_3_1_2"/>
<dbReference type="SUPFAM" id="SSF52954">
    <property type="entry name" value="Class II aaRS ABD-related"/>
    <property type="match status" value="1"/>
</dbReference>
<feature type="binding site" evidence="11">
    <location>
        <begin position="78"/>
        <end position="80"/>
    </location>
    <ligand>
        <name>L-histidine</name>
        <dbReference type="ChEBI" id="CHEBI:57595"/>
    </ligand>
</feature>
<dbReference type="OrthoDB" id="8659at2157"/>
<reference evidence="13 14" key="2">
    <citation type="journal article" date="2010" name="J. Bacteriol.">
        <title>Complete genome sequence of Methanothermobacter marburgensis, a methanoarchaeon model organism.</title>
        <authorList>
            <person name="Liesegang H."/>
            <person name="Kaster A.K."/>
            <person name="Wiezer A."/>
            <person name="Goenrich M."/>
            <person name="Wollherr A."/>
            <person name="Seedorf H."/>
            <person name="Gottschalk G."/>
            <person name="Thauer R.K."/>
        </authorList>
    </citation>
    <scope>NUCLEOTIDE SEQUENCE [LARGE SCALE GENOMIC DNA]</scope>
    <source>
        <strain evidence="14">ATCC BAA-927 / DSM 2133 / JCM 14651 / NBRC 100331 / OCM 82 / Marburg</strain>
    </source>
</reference>
<evidence type="ECO:0000256" key="9">
    <source>
        <dbReference type="ARBA" id="ARBA00047639"/>
    </source>
</evidence>
<evidence type="ECO:0000256" key="5">
    <source>
        <dbReference type="ARBA" id="ARBA00022741"/>
    </source>
</evidence>
<evidence type="ECO:0000313" key="13">
    <source>
        <dbReference type="EMBL" id="ADL58289.1"/>
    </source>
</evidence>
<proteinExistence type="inferred from homology"/>
<evidence type="ECO:0000313" key="14">
    <source>
        <dbReference type="Proteomes" id="UP000000345"/>
    </source>
</evidence>
<dbReference type="CDD" id="cd00859">
    <property type="entry name" value="HisRS_anticodon"/>
    <property type="match status" value="1"/>
</dbReference>
<evidence type="ECO:0000256" key="10">
    <source>
        <dbReference type="HAMAP-Rule" id="MF_00127"/>
    </source>
</evidence>
<comment type="similarity">
    <text evidence="2 10">Belongs to the class-II aminoacyl-tRNA synthetase family.</text>
</comment>
<feature type="binding site" evidence="11">
    <location>
        <begin position="271"/>
        <end position="272"/>
    </location>
    <ligand>
        <name>L-histidine</name>
        <dbReference type="ChEBI" id="CHEBI:57595"/>
    </ligand>
</feature>
<evidence type="ECO:0000256" key="2">
    <source>
        <dbReference type="ARBA" id="ARBA00008226"/>
    </source>
</evidence>
<keyword evidence="3 10" id="KW-0963">Cytoplasm</keyword>
<dbReference type="GO" id="GO:0006427">
    <property type="term" value="P:histidyl-tRNA aminoacylation"/>
    <property type="evidence" value="ECO:0007669"/>
    <property type="project" value="UniProtKB-UniRule"/>
</dbReference>
<dbReference type="InterPro" id="IPR033656">
    <property type="entry name" value="HisRS_anticodon"/>
</dbReference>
<dbReference type="AlphaFoldDB" id="D9PVP1"/>
<evidence type="ECO:0000256" key="6">
    <source>
        <dbReference type="ARBA" id="ARBA00022840"/>
    </source>
</evidence>
<dbReference type="PaxDb" id="79929-MTBMA_c06940"/>
<dbReference type="EMBL" id="CP001710">
    <property type="protein sequence ID" value="ADL58289.1"/>
    <property type="molecule type" value="Genomic_DNA"/>
</dbReference>
<dbReference type="HAMAP" id="MF_00127">
    <property type="entry name" value="His_tRNA_synth"/>
    <property type="match status" value="1"/>
</dbReference>
<reference key="1">
    <citation type="submission" date="2009-08" db="EMBL/GenBank/DDBJ databases">
        <title>The genome sequence of Methanothermobacter marburgensis.</title>
        <authorList>
            <person name="Kaster A."/>
            <person name="Seedorf H."/>
            <person name="Goenrich M."/>
            <person name="Wiezer A."/>
            <person name="Liesegang H."/>
            <person name="Thauer R."/>
            <person name="Gottschalk G."/>
        </authorList>
    </citation>
    <scope>NUCLEOTIDE SEQUENCE</scope>
    <source>
        <strain>Marburg</strain>
    </source>
</reference>
<dbReference type="PIRSF" id="PIRSF001549">
    <property type="entry name" value="His-tRNA_synth"/>
    <property type="match status" value="1"/>
</dbReference>
<dbReference type="KEGG" id="mmg:MTBMA_c06940"/>
<dbReference type="Gene3D" id="3.40.50.800">
    <property type="entry name" value="Anticodon-binding domain"/>
    <property type="match status" value="1"/>
</dbReference>
<dbReference type="PANTHER" id="PTHR43707">
    <property type="entry name" value="HISTIDYL-TRNA SYNTHETASE"/>
    <property type="match status" value="1"/>
</dbReference>
<dbReference type="GO" id="GO:0004821">
    <property type="term" value="F:histidine-tRNA ligase activity"/>
    <property type="evidence" value="ECO:0007669"/>
    <property type="project" value="UniProtKB-UniRule"/>
</dbReference>
<dbReference type="NCBIfam" id="TIGR00443">
    <property type="entry name" value="hisZ_biosyn_reg"/>
    <property type="match status" value="1"/>
</dbReference>
<dbReference type="InterPro" id="IPR045864">
    <property type="entry name" value="aa-tRNA-synth_II/BPL/LPL"/>
</dbReference>
<gene>
    <name evidence="10 13" type="primary">hisS</name>
    <name evidence="13" type="ordered locus">MTBMA_c06940</name>
</gene>
<dbReference type="GO" id="GO:0000105">
    <property type="term" value="P:L-histidine biosynthetic process"/>
    <property type="evidence" value="ECO:0007669"/>
    <property type="project" value="InterPro"/>
</dbReference>
<dbReference type="STRING" id="79929.MTBMA_c06940"/>
<evidence type="ECO:0000256" key="1">
    <source>
        <dbReference type="ARBA" id="ARBA00004496"/>
    </source>
</evidence>
<feature type="domain" description="Aminoacyl-transfer RNA synthetases class-II family profile" evidence="12">
    <location>
        <begin position="7"/>
        <end position="339"/>
    </location>
</feature>
<evidence type="ECO:0000256" key="3">
    <source>
        <dbReference type="ARBA" id="ARBA00022490"/>
    </source>
</evidence>
<dbReference type="CDD" id="cd00773">
    <property type="entry name" value="HisRS-like_core"/>
    <property type="match status" value="1"/>
</dbReference>
<dbReference type="InterPro" id="IPR004154">
    <property type="entry name" value="Anticodon-bd"/>
</dbReference>
<feature type="binding site" evidence="11">
    <location>
        <position position="267"/>
    </location>
    <ligand>
        <name>L-histidine</name>
        <dbReference type="ChEBI" id="CHEBI:57595"/>
    </ligand>
</feature>
<dbReference type="EC" id="6.1.1.21" evidence="10"/>
<keyword evidence="14" id="KW-1185">Reference proteome</keyword>
<feature type="binding site" evidence="11">
    <location>
        <position position="108"/>
    </location>
    <ligand>
        <name>L-histidine</name>
        <dbReference type="ChEBI" id="CHEBI:57595"/>
    </ligand>
</feature>
<evidence type="ECO:0000256" key="11">
    <source>
        <dbReference type="PIRSR" id="PIRSR001549-1"/>
    </source>
</evidence>
<dbReference type="GO" id="GO:0005737">
    <property type="term" value="C:cytoplasm"/>
    <property type="evidence" value="ECO:0007669"/>
    <property type="project" value="UniProtKB-SubCell"/>
</dbReference>
<dbReference type="InterPro" id="IPR041715">
    <property type="entry name" value="HisRS-like_core"/>
</dbReference>
<dbReference type="InterPro" id="IPR004516">
    <property type="entry name" value="HisRS/HisZ"/>
</dbReference>
<comment type="catalytic activity">
    <reaction evidence="9 10">
        <text>tRNA(His) + L-histidine + ATP = L-histidyl-tRNA(His) + AMP + diphosphate + H(+)</text>
        <dbReference type="Rhea" id="RHEA:17313"/>
        <dbReference type="Rhea" id="RHEA-COMP:9665"/>
        <dbReference type="Rhea" id="RHEA-COMP:9689"/>
        <dbReference type="ChEBI" id="CHEBI:15378"/>
        <dbReference type="ChEBI" id="CHEBI:30616"/>
        <dbReference type="ChEBI" id="CHEBI:33019"/>
        <dbReference type="ChEBI" id="CHEBI:57595"/>
        <dbReference type="ChEBI" id="CHEBI:78442"/>
        <dbReference type="ChEBI" id="CHEBI:78527"/>
        <dbReference type="ChEBI" id="CHEBI:456215"/>
        <dbReference type="EC" id="6.1.1.21"/>
    </reaction>
</comment>